<reference evidence="3" key="1">
    <citation type="journal article" date="2019" name="Int. J. Syst. Evol. Microbiol.">
        <title>The Global Catalogue of Microorganisms (GCM) 10K type strain sequencing project: providing services to taxonomists for standard genome sequencing and annotation.</title>
        <authorList>
            <consortium name="The Broad Institute Genomics Platform"/>
            <consortium name="The Broad Institute Genome Sequencing Center for Infectious Disease"/>
            <person name="Wu L."/>
            <person name="Ma J."/>
        </authorList>
    </citation>
    <scope>NUCLEOTIDE SEQUENCE [LARGE SCALE GENOMIC DNA]</scope>
    <source>
        <strain evidence="3">CGMCC 1.16306</strain>
    </source>
</reference>
<sequence length="108" mass="12685">MSFIMTYKWYILVCLEVVAWFFTFFMFYARYGMKSNFWFKFAAFFFAITGVIPQVIIGIINFISERKVDLFTLVIVVLIIYGATIGKKNVKQLDNWAKRKFGGSQSDQ</sequence>
<name>A0ABV9GL50_9BACL</name>
<feature type="transmembrane region" description="Helical" evidence="1">
    <location>
        <begin position="70"/>
        <end position="90"/>
    </location>
</feature>
<keyword evidence="3" id="KW-1185">Reference proteome</keyword>
<keyword evidence="1" id="KW-0472">Membrane</keyword>
<dbReference type="RefSeq" id="WP_376844909.1">
    <property type="nucleotide sequence ID" value="NZ_JBHSFW010000001.1"/>
</dbReference>
<comment type="caution">
    <text evidence="2">The sequence shown here is derived from an EMBL/GenBank/DDBJ whole genome shotgun (WGS) entry which is preliminary data.</text>
</comment>
<evidence type="ECO:0000313" key="2">
    <source>
        <dbReference type="EMBL" id="MFC4617892.1"/>
    </source>
</evidence>
<organism evidence="2 3">
    <name type="scientific">Camelliibacillus cellulosilyticus</name>
    <dbReference type="NCBI Taxonomy" id="2174486"/>
    <lineage>
        <taxon>Bacteria</taxon>
        <taxon>Bacillati</taxon>
        <taxon>Bacillota</taxon>
        <taxon>Bacilli</taxon>
        <taxon>Bacillales</taxon>
        <taxon>Sporolactobacillaceae</taxon>
        <taxon>Camelliibacillus</taxon>
    </lineage>
</organism>
<proteinExistence type="predicted"/>
<keyword evidence="1" id="KW-1133">Transmembrane helix</keyword>
<dbReference type="Proteomes" id="UP001596022">
    <property type="component" value="Unassembled WGS sequence"/>
</dbReference>
<accession>A0ABV9GL50</accession>
<evidence type="ECO:0000313" key="3">
    <source>
        <dbReference type="Proteomes" id="UP001596022"/>
    </source>
</evidence>
<feature type="transmembrane region" description="Helical" evidence="1">
    <location>
        <begin position="41"/>
        <end position="64"/>
    </location>
</feature>
<keyword evidence="1" id="KW-0812">Transmembrane</keyword>
<gene>
    <name evidence="2" type="ORF">ACFO4N_04010</name>
</gene>
<evidence type="ECO:0000256" key="1">
    <source>
        <dbReference type="SAM" id="Phobius"/>
    </source>
</evidence>
<feature type="transmembrane region" description="Helical" evidence="1">
    <location>
        <begin position="6"/>
        <end position="29"/>
    </location>
</feature>
<protein>
    <submittedName>
        <fullName evidence="2">Uncharacterized protein</fullName>
    </submittedName>
</protein>
<dbReference type="EMBL" id="JBHSFW010000001">
    <property type="protein sequence ID" value="MFC4617892.1"/>
    <property type="molecule type" value="Genomic_DNA"/>
</dbReference>